<evidence type="ECO:0000256" key="1">
    <source>
        <dbReference type="SAM" id="SignalP"/>
    </source>
</evidence>
<reference evidence="2 3" key="1">
    <citation type="submission" date="2018-10" db="EMBL/GenBank/DDBJ databases">
        <title>Dokdonia luteus sp. nov., isolated from sea water.</title>
        <authorList>
            <person name="Zhou L.Y."/>
            <person name="Du Z.J."/>
        </authorList>
    </citation>
    <scope>NUCLEOTIDE SEQUENCE [LARGE SCALE GENOMIC DNA]</scope>
    <source>
        <strain evidence="2 3">SH27</strain>
    </source>
</reference>
<dbReference type="Proteomes" id="UP000281985">
    <property type="component" value="Unassembled WGS sequence"/>
</dbReference>
<dbReference type="OrthoDB" id="1453593at2"/>
<keyword evidence="1" id="KW-0732">Signal</keyword>
<comment type="caution">
    <text evidence="2">The sequence shown here is derived from an EMBL/GenBank/DDBJ whole genome shotgun (WGS) entry which is preliminary data.</text>
</comment>
<keyword evidence="3" id="KW-1185">Reference proteome</keyword>
<sequence>MKKIIILLLFISTTAVSYAQDQYFQNSSLSIEKQAKEITAEYNKHLYMNGEQPLLFEKKVAEFLISKNKIKDQYEGKKMLDKLAILSTEETREMGDILTRQQLKKYREVKMKIQPLTVVDEKED</sequence>
<dbReference type="AlphaFoldDB" id="A0A3M0FXC6"/>
<organism evidence="2 3">
    <name type="scientific">Dokdonia sinensis</name>
    <dbReference type="NCBI Taxonomy" id="2479847"/>
    <lineage>
        <taxon>Bacteria</taxon>
        <taxon>Pseudomonadati</taxon>
        <taxon>Bacteroidota</taxon>
        <taxon>Flavobacteriia</taxon>
        <taxon>Flavobacteriales</taxon>
        <taxon>Flavobacteriaceae</taxon>
        <taxon>Dokdonia</taxon>
    </lineage>
</organism>
<feature type="chain" id="PRO_5018086591" evidence="1">
    <location>
        <begin position="20"/>
        <end position="124"/>
    </location>
</feature>
<proteinExistence type="predicted"/>
<feature type="signal peptide" evidence="1">
    <location>
        <begin position="1"/>
        <end position="19"/>
    </location>
</feature>
<evidence type="ECO:0000313" key="3">
    <source>
        <dbReference type="Proteomes" id="UP000281985"/>
    </source>
</evidence>
<protein>
    <submittedName>
        <fullName evidence="2">Uncharacterized protein</fullName>
    </submittedName>
</protein>
<dbReference type="RefSeq" id="WP_121917802.1">
    <property type="nucleotide sequence ID" value="NZ_REFV01000011.1"/>
</dbReference>
<name>A0A3M0FXC6_9FLAO</name>
<gene>
    <name evidence="2" type="ORF">EAX61_11285</name>
</gene>
<dbReference type="EMBL" id="REFV01000011">
    <property type="protein sequence ID" value="RMB57324.1"/>
    <property type="molecule type" value="Genomic_DNA"/>
</dbReference>
<evidence type="ECO:0000313" key="2">
    <source>
        <dbReference type="EMBL" id="RMB57324.1"/>
    </source>
</evidence>
<accession>A0A3M0FXC6</accession>